<dbReference type="EMBL" id="PSQE01000005">
    <property type="protein sequence ID" value="RHN58158.1"/>
    <property type="molecule type" value="Genomic_DNA"/>
</dbReference>
<comment type="caution">
    <text evidence="1">The sequence shown here is derived from an EMBL/GenBank/DDBJ whole genome shotgun (WGS) entry which is preliminary data.</text>
</comment>
<gene>
    <name evidence="1" type="ORF">MtrunA17_Chr5g0448081</name>
</gene>
<name>A0A396I095_MEDTR</name>
<reference evidence="1" key="1">
    <citation type="journal article" date="2018" name="Nat. Plants">
        <title>Whole-genome landscape of Medicago truncatula symbiotic genes.</title>
        <authorList>
            <person name="Pecrix Y."/>
            <person name="Gamas P."/>
            <person name="Carrere S."/>
        </authorList>
    </citation>
    <scope>NUCLEOTIDE SEQUENCE</scope>
    <source>
        <tissue evidence="1">Leaves</tissue>
    </source>
</reference>
<sequence>MIYLSSSRGNLPLHSFCQIIIITIRNRGLFLRSTGQRKPNLRPKNRWYPFPNQLLQSNSISQCRKLQRRCKGTPLSYGCMKIPINTFTGLQCPPNSTLLSHLFPYLIQHIHIIHIPFNRKSVKVLKFHSYICSS</sequence>
<evidence type="ECO:0000313" key="1">
    <source>
        <dbReference type="EMBL" id="RHN58158.1"/>
    </source>
</evidence>
<dbReference type="AlphaFoldDB" id="A0A396I095"/>
<dbReference type="Proteomes" id="UP000265566">
    <property type="component" value="Chromosome 5"/>
</dbReference>
<organism evidence="1">
    <name type="scientific">Medicago truncatula</name>
    <name type="common">Barrel medic</name>
    <name type="synonym">Medicago tribuloides</name>
    <dbReference type="NCBI Taxonomy" id="3880"/>
    <lineage>
        <taxon>Eukaryota</taxon>
        <taxon>Viridiplantae</taxon>
        <taxon>Streptophyta</taxon>
        <taxon>Embryophyta</taxon>
        <taxon>Tracheophyta</taxon>
        <taxon>Spermatophyta</taxon>
        <taxon>Magnoliopsida</taxon>
        <taxon>eudicotyledons</taxon>
        <taxon>Gunneridae</taxon>
        <taxon>Pentapetalae</taxon>
        <taxon>rosids</taxon>
        <taxon>fabids</taxon>
        <taxon>Fabales</taxon>
        <taxon>Fabaceae</taxon>
        <taxon>Papilionoideae</taxon>
        <taxon>50 kb inversion clade</taxon>
        <taxon>NPAAA clade</taxon>
        <taxon>Hologalegina</taxon>
        <taxon>IRL clade</taxon>
        <taxon>Trifolieae</taxon>
        <taxon>Medicago</taxon>
    </lineage>
</organism>
<dbReference type="Gramene" id="rna33771">
    <property type="protein sequence ID" value="RHN58158.1"/>
    <property type="gene ID" value="gene33771"/>
</dbReference>
<protein>
    <submittedName>
        <fullName evidence="1">Uncharacterized protein</fullName>
    </submittedName>
</protein>
<proteinExistence type="predicted"/>
<accession>A0A396I095</accession>